<proteinExistence type="predicted"/>
<evidence type="ECO:0000256" key="1">
    <source>
        <dbReference type="SAM" id="MobiDB-lite"/>
    </source>
</evidence>
<evidence type="ECO:0000313" key="4">
    <source>
        <dbReference type="Proteomes" id="UP000012065"/>
    </source>
</evidence>
<feature type="region of interest" description="Disordered" evidence="1">
    <location>
        <begin position="66"/>
        <end position="92"/>
    </location>
</feature>
<reference evidence="3 4" key="1">
    <citation type="journal article" date="2013" name="J. Biotechnol.">
        <title>Establishment and interpretation of the genome sequence of the phytopathogenic fungus Rhizoctonia solani AG1-IB isolate 7/3/14.</title>
        <authorList>
            <person name="Wibberg D.W."/>
            <person name="Jelonek L.J."/>
            <person name="Rupp O.R."/>
            <person name="Hennig M.H."/>
            <person name="Eikmeyer F.E."/>
            <person name="Goesmann A.G."/>
            <person name="Hartmann A.H."/>
            <person name="Borriss R.B."/>
            <person name="Grosch R.G."/>
            <person name="Puehler A.P."/>
            <person name="Schlueter A.S."/>
        </authorList>
    </citation>
    <scope>NUCLEOTIDE SEQUENCE [LARGE SCALE GENOMIC DNA]</scope>
    <source>
        <strain evidence="4">AG1-IB / isolate 7/3/14</strain>
    </source>
</reference>
<gene>
    <name evidence="3" type="ORF">BN14_06627</name>
</gene>
<dbReference type="AlphaFoldDB" id="M5C0T2"/>
<dbReference type="EMBL" id="CAOJ01010042">
    <property type="protein sequence ID" value="CCO32565.1"/>
    <property type="molecule type" value="Genomic_DNA"/>
</dbReference>
<accession>M5C0T2</accession>
<comment type="caution">
    <text evidence="3">The sequence shown here is derived from an EMBL/GenBank/DDBJ whole genome shotgun (WGS) entry which is preliminary data.</text>
</comment>
<organism evidence="3 4">
    <name type="scientific">Thanatephorus cucumeris (strain AG1-IB / isolate 7/3/14)</name>
    <name type="common">Lettuce bottom rot fungus</name>
    <name type="synonym">Rhizoctonia solani</name>
    <dbReference type="NCBI Taxonomy" id="1108050"/>
    <lineage>
        <taxon>Eukaryota</taxon>
        <taxon>Fungi</taxon>
        <taxon>Dikarya</taxon>
        <taxon>Basidiomycota</taxon>
        <taxon>Agaricomycotina</taxon>
        <taxon>Agaricomycetes</taxon>
        <taxon>Cantharellales</taxon>
        <taxon>Ceratobasidiaceae</taxon>
        <taxon>Rhizoctonia</taxon>
        <taxon>Rhizoctonia solani AG-1</taxon>
    </lineage>
</organism>
<sequence length="169" mass="18041">MGLASSFSLPMSLLRQALRSRASRSNLQDAEGSSSPPSKKSYAKSIKSVASVKTLAASLTSFYTKTVGPSGAAGIPKQRWSPRSELGKPAFPSKSPELRLVDGVESCNDDIVSGVGTVRTQDERLVFPAFLQQLPEFVSIAAFNGYIIFGLVWVFLLAASTNTARSLLP</sequence>
<dbReference type="HOGENOM" id="CLU_1579580_0_0_1"/>
<feature type="transmembrane region" description="Helical" evidence="2">
    <location>
        <begin position="137"/>
        <end position="159"/>
    </location>
</feature>
<keyword evidence="2" id="KW-1133">Transmembrane helix</keyword>
<dbReference type="Proteomes" id="UP000012065">
    <property type="component" value="Unassembled WGS sequence"/>
</dbReference>
<keyword evidence="2" id="KW-0812">Transmembrane</keyword>
<feature type="region of interest" description="Disordered" evidence="1">
    <location>
        <begin position="20"/>
        <end position="42"/>
    </location>
</feature>
<protein>
    <submittedName>
        <fullName evidence="3">Uncharacterized protein</fullName>
    </submittedName>
</protein>
<evidence type="ECO:0000313" key="3">
    <source>
        <dbReference type="EMBL" id="CCO32565.1"/>
    </source>
</evidence>
<keyword evidence="2" id="KW-0472">Membrane</keyword>
<evidence type="ECO:0000256" key="2">
    <source>
        <dbReference type="SAM" id="Phobius"/>
    </source>
</evidence>
<name>M5C0T2_THACB</name>